<gene>
    <name evidence="1" type="ORF">QJS10_CPB17g01469</name>
</gene>
<accession>A0AAV9CX84</accession>
<evidence type="ECO:0000313" key="1">
    <source>
        <dbReference type="EMBL" id="KAK1293520.1"/>
    </source>
</evidence>
<reference evidence="1" key="2">
    <citation type="submission" date="2023-06" db="EMBL/GenBank/DDBJ databases">
        <authorList>
            <person name="Ma L."/>
            <person name="Liu K.-W."/>
            <person name="Li Z."/>
            <person name="Hsiao Y.-Y."/>
            <person name="Qi Y."/>
            <person name="Fu T."/>
            <person name="Tang G."/>
            <person name="Zhang D."/>
            <person name="Sun W.-H."/>
            <person name="Liu D.-K."/>
            <person name="Li Y."/>
            <person name="Chen G.-Z."/>
            <person name="Liu X.-D."/>
            <person name="Liao X.-Y."/>
            <person name="Jiang Y.-T."/>
            <person name="Yu X."/>
            <person name="Hao Y."/>
            <person name="Huang J."/>
            <person name="Zhao X.-W."/>
            <person name="Ke S."/>
            <person name="Chen Y.-Y."/>
            <person name="Wu W.-L."/>
            <person name="Hsu J.-L."/>
            <person name="Lin Y.-F."/>
            <person name="Huang M.-D."/>
            <person name="Li C.-Y."/>
            <person name="Huang L."/>
            <person name="Wang Z.-W."/>
            <person name="Zhao X."/>
            <person name="Zhong W.-Y."/>
            <person name="Peng D.-H."/>
            <person name="Ahmad S."/>
            <person name="Lan S."/>
            <person name="Zhang J.-S."/>
            <person name="Tsai W.-C."/>
            <person name="Van De Peer Y."/>
            <person name="Liu Z.-J."/>
        </authorList>
    </citation>
    <scope>NUCLEOTIDE SEQUENCE</scope>
    <source>
        <strain evidence="1">CP</strain>
        <tissue evidence="1">Leaves</tissue>
    </source>
</reference>
<proteinExistence type="predicted"/>
<protein>
    <submittedName>
        <fullName evidence="1">Uncharacterized protein</fullName>
    </submittedName>
</protein>
<organism evidence="1 2">
    <name type="scientific">Acorus calamus</name>
    <name type="common">Sweet flag</name>
    <dbReference type="NCBI Taxonomy" id="4465"/>
    <lineage>
        <taxon>Eukaryota</taxon>
        <taxon>Viridiplantae</taxon>
        <taxon>Streptophyta</taxon>
        <taxon>Embryophyta</taxon>
        <taxon>Tracheophyta</taxon>
        <taxon>Spermatophyta</taxon>
        <taxon>Magnoliopsida</taxon>
        <taxon>Liliopsida</taxon>
        <taxon>Acoraceae</taxon>
        <taxon>Acorus</taxon>
    </lineage>
</organism>
<dbReference type="Proteomes" id="UP001180020">
    <property type="component" value="Unassembled WGS sequence"/>
</dbReference>
<dbReference type="EMBL" id="JAUJYO010000017">
    <property type="protein sequence ID" value="KAK1293520.1"/>
    <property type="molecule type" value="Genomic_DNA"/>
</dbReference>
<reference evidence="1" key="1">
    <citation type="journal article" date="2023" name="Nat. Commun.">
        <title>Diploid and tetraploid genomes of Acorus and the evolution of monocots.</title>
        <authorList>
            <person name="Ma L."/>
            <person name="Liu K.W."/>
            <person name="Li Z."/>
            <person name="Hsiao Y.Y."/>
            <person name="Qi Y."/>
            <person name="Fu T."/>
            <person name="Tang G.D."/>
            <person name="Zhang D."/>
            <person name="Sun W.H."/>
            <person name="Liu D.K."/>
            <person name="Li Y."/>
            <person name="Chen G.Z."/>
            <person name="Liu X.D."/>
            <person name="Liao X.Y."/>
            <person name="Jiang Y.T."/>
            <person name="Yu X."/>
            <person name="Hao Y."/>
            <person name="Huang J."/>
            <person name="Zhao X.W."/>
            <person name="Ke S."/>
            <person name="Chen Y.Y."/>
            <person name="Wu W.L."/>
            <person name="Hsu J.L."/>
            <person name="Lin Y.F."/>
            <person name="Huang M.D."/>
            <person name="Li C.Y."/>
            <person name="Huang L."/>
            <person name="Wang Z.W."/>
            <person name="Zhao X."/>
            <person name="Zhong W.Y."/>
            <person name="Peng D.H."/>
            <person name="Ahmad S."/>
            <person name="Lan S."/>
            <person name="Zhang J.S."/>
            <person name="Tsai W.C."/>
            <person name="Van de Peer Y."/>
            <person name="Liu Z.J."/>
        </authorList>
    </citation>
    <scope>NUCLEOTIDE SEQUENCE</scope>
    <source>
        <strain evidence="1">CP</strain>
    </source>
</reference>
<comment type="caution">
    <text evidence="1">The sequence shown here is derived from an EMBL/GenBank/DDBJ whole genome shotgun (WGS) entry which is preliminary data.</text>
</comment>
<evidence type="ECO:0000313" key="2">
    <source>
        <dbReference type="Proteomes" id="UP001180020"/>
    </source>
</evidence>
<dbReference type="AlphaFoldDB" id="A0AAV9CX84"/>
<keyword evidence="2" id="KW-1185">Reference proteome</keyword>
<name>A0AAV9CX84_ACOCL</name>
<sequence length="64" mass="6860">MLAKRFGLISVAPIRVLKNSQVCNDGCRVASSPKKHPPVLLIASSSSPDRKLSSLAEIETNWAA</sequence>